<keyword evidence="4" id="KW-1185">Reference proteome</keyword>
<dbReference type="InterPro" id="IPR001375">
    <property type="entry name" value="Peptidase_S9_cat"/>
</dbReference>
<dbReference type="PANTHER" id="PTHR42776:SF27">
    <property type="entry name" value="DIPEPTIDYL PEPTIDASE FAMILY MEMBER 6"/>
    <property type="match status" value="1"/>
</dbReference>
<comment type="caution">
    <text evidence="3">The sequence shown here is derived from an EMBL/GenBank/DDBJ whole genome shotgun (WGS) entry which is preliminary data.</text>
</comment>
<dbReference type="InterPro" id="IPR029058">
    <property type="entry name" value="AB_hydrolase_fold"/>
</dbReference>
<dbReference type="Gene3D" id="2.120.10.30">
    <property type="entry name" value="TolB, C-terminal domain"/>
    <property type="match status" value="1"/>
</dbReference>
<dbReference type="Proteomes" id="UP001589734">
    <property type="component" value="Unassembled WGS sequence"/>
</dbReference>
<evidence type="ECO:0000259" key="2">
    <source>
        <dbReference type="Pfam" id="PF00326"/>
    </source>
</evidence>
<evidence type="ECO:0000313" key="4">
    <source>
        <dbReference type="Proteomes" id="UP001589734"/>
    </source>
</evidence>
<proteinExistence type="predicted"/>
<sequence>MKIYFKPNLRIHRRKASFILVLYLQLVACPLLGQVKQKKWITSEDYSKWGTLRINNLSADGSWASYSVSYENARDTLFIKNIKSMQTFAFPQANTDTFAGSDWFFYHNAQGMNIFNLKTGRNTVIANALQYIYSPAAKKIIALTTSNGKEKTLLICALNGNIQKKISKLDLFIVSNDKKMLLYTTSKNGTQTISISDLTEAKQDKDLLKCRTSFSNLIWHPKGNALAFTQKAEDESMSGTALLYYSLSTDKMYKSSKEYLIRNVLGDSLSVAEKNKLKISDDSHNFFFLVEQKYSAKKSNSSDLQFWNTNAKWIYPIDEKRKKSRKTYLALWLPLENKYELISNDTLPSYMLTGDKRYAVLSNPQRYEPQFDYEGKRDFYIKNLSSGERRLLLKNHSAHYDHTIPSPGGKYIAYFKDENWWIYDIKNGKHSNITENLGSNFASSEKQYQNKDPYPVIGWTQNDKEILLYDAYDLWSLTPDGASAWRLTKGRETNTQFRLCGNLQKSIAKSDYGGITYLPINMKQGLPLETVDSNGNYGFYKWHPNTIKQILSSSNMRLDQLIESQRRNLIAYTEERYDLPPRLMIRNLSKKKSKCIFQSNPQQKFFYWGKSEMINYKNSKGEALKGILFYPAQYSVKKKYPMIVYIYEKLAKDLHHKYLNPSQYYGDGSFNISNFTTQGYFVLAPDISYELGNPGLSAVDCVEAATKKIISAGLVYPDKIGITGHSFGGYETNFIITQSNLFAAALSGSAASDLTSLYLNIGNSGRPDIWRFENQQWRMGRSLFEDKEAYDRNTPILYAKNITAPLLSWTGGDDKQVNWNQSIELYLALRRLKKKHILLLYPGEGHTLTKKENQKDLSEKFQEWFDYHLKDVSPADWIKTGLQ</sequence>
<reference evidence="3 4" key="1">
    <citation type="submission" date="2024-09" db="EMBL/GenBank/DDBJ databases">
        <authorList>
            <person name="Sun Q."/>
            <person name="Mori K."/>
        </authorList>
    </citation>
    <scope>NUCLEOTIDE SEQUENCE [LARGE SCALE GENOMIC DNA]</scope>
    <source>
        <strain evidence="3 4">CGMCC 1.12926</strain>
    </source>
</reference>
<protein>
    <submittedName>
        <fullName evidence="3">S9 family peptidase</fullName>
    </submittedName>
</protein>
<dbReference type="PANTHER" id="PTHR42776">
    <property type="entry name" value="SERINE PEPTIDASE S9 FAMILY MEMBER"/>
    <property type="match status" value="1"/>
</dbReference>
<gene>
    <name evidence="3" type="ORF">ACFFLS_12005</name>
</gene>
<feature type="domain" description="Peptidase S9 prolyl oligopeptidase catalytic" evidence="2">
    <location>
        <begin position="703"/>
        <end position="870"/>
    </location>
</feature>
<dbReference type="SUPFAM" id="SSF53474">
    <property type="entry name" value="alpha/beta-Hydrolases"/>
    <property type="match status" value="1"/>
</dbReference>
<evidence type="ECO:0000256" key="1">
    <source>
        <dbReference type="ARBA" id="ARBA00022801"/>
    </source>
</evidence>
<keyword evidence="1" id="KW-0378">Hydrolase</keyword>
<name>A0ABV6BQQ2_9FLAO</name>
<accession>A0ABV6BQQ2</accession>
<evidence type="ECO:0000313" key="3">
    <source>
        <dbReference type="EMBL" id="MFC0077764.1"/>
    </source>
</evidence>
<dbReference type="EMBL" id="JBHLYW010000009">
    <property type="protein sequence ID" value="MFC0077764.1"/>
    <property type="molecule type" value="Genomic_DNA"/>
</dbReference>
<dbReference type="InterPro" id="IPR011042">
    <property type="entry name" value="6-blade_b-propeller_TolB-like"/>
</dbReference>
<dbReference type="Gene3D" id="3.40.50.1820">
    <property type="entry name" value="alpha/beta hydrolase"/>
    <property type="match status" value="1"/>
</dbReference>
<organism evidence="3 4">
    <name type="scientific">Flavobacterium procerum</name>
    <dbReference type="NCBI Taxonomy" id="1455569"/>
    <lineage>
        <taxon>Bacteria</taxon>
        <taxon>Pseudomonadati</taxon>
        <taxon>Bacteroidota</taxon>
        <taxon>Flavobacteriia</taxon>
        <taxon>Flavobacteriales</taxon>
        <taxon>Flavobacteriaceae</taxon>
        <taxon>Flavobacterium</taxon>
    </lineage>
</organism>
<dbReference type="Pfam" id="PF00326">
    <property type="entry name" value="Peptidase_S9"/>
    <property type="match status" value="1"/>
</dbReference>
<dbReference type="RefSeq" id="WP_379686625.1">
    <property type="nucleotide sequence ID" value="NZ_JBHLYW010000009.1"/>
</dbReference>
<dbReference type="SUPFAM" id="SSF82171">
    <property type="entry name" value="DPP6 N-terminal domain-like"/>
    <property type="match status" value="1"/>
</dbReference>